<dbReference type="EMBL" id="VAVZ01000022">
    <property type="protein sequence ID" value="TLP96558.1"/>
    <property type="molecule type" value="Genomic_DNA"/>
</dbReference>
<feature type="compositionally biased region" description="Basic and acidic residues" evidence="9">
    <location>
        <begin position="1"/>
        <end position="18"/>
    </location>
</feature>
<evidence type="ECO:0000256" key="9">
    <source>
        <dbReference type="SAM" id="MobiDB-lite"/>
    </source>
</evidence>
<evidence type="ECO:0000256" key="2">
    <source>
        <dbReference type="ARBA" id="ARBA00022527"/>
    </source>
</evidence>
<organism evidence="11 12">
    <name type="scientific">Nesterenkonia salmonea</name>
    <dbReference type="NCBI Taxonomy" id="1804987"/>
    <lineage>
        <taxon>Bacteria</taxon>
        <taxon>Bacillati</taxon>
        <taxon>Actinomycetota</taxon>
        <taxon>Actinomycetes</taxon>
        <taxon>Micrococcales</taxon>
        <taxon>Micrococcaceae</taxon>
        <taxon>Nesterenkonia</taxon>
    </lineage>
</organism>
<keyword evidence="6" id="KW-0067">ATP-binding</keyword>
<name>A0A5R9BA52_9MICC</name>
<evidence type="ECO:0000256" key="6">
    <source>
        <dbReference type="ARBA" id="ARBA00022840"/>
    </source>
</evidence>
<dbReference type="PANTHER" id="PTHR24361">
    <property type="entry name" value="MITOGEN-ACTIVATED KINASE KINASE KINASE"/>
    <property type="match status" value="1"/>
</dbReference>
<dbReference type="OrthoDB" id="3778994at2"/>
<evidence type="ECO:0000256" key="3">
    <source>
        <dbReference type="ARBA" id="ARBA00022679"/>
    </source>
</evidence>
<dbReference type="AlphaFoldDB" id="A0A5R9BA52"/>
<keyword evidence="4" id="KW-0547">Nucleotide-binding</keyword>
<dbReference type="EC" id="2.7.11.1" evidence="1"/>
<evidence type="ECO:0000259" key="10">
    <source>
        <dbReference type="PROSITE" id="PS50011"/>
    </source>
</evidence>
<comment type="catalytic activity">
    <reaction evidence="8">
        <text>L-seryl-[protein] + ATP = O-phospho-L-seryl-[protein] + ADP + H(+)</text>
        <dbReference type="Rhea" id="RHEA:17989"/>
        <dbReference type="Rhea" id="RHEA-COMP:9863"/>
        <dbReference type="Rhea" id="RHEA-COMP:11604"/>
        <dbReference type="ChEBI" id="CHEBI:15378"/>
        <dbReference type="ChEBI" id="CHEBI:29999"/>
        <dbReference type="ChEBI" id="CHEBI:30616"/>
        <dbReference type="ChEBI" id="CHEBI:83421"/>
        <dbReference type="ChEBI" id="CHEBI:456216"/>
        <dbReference type="EC" id="2.7.11.1"/>
    </reaction>
</comment>
<evidence type="ECO:0000256" key="8">
    <source>
        <dbReference type="ARBA" id="ARBA00048679"/>
    </source>
</evidence>
<dbReference type="InterPro" id="IPR000719">
    <property type="entry name" value="Prot_kinase_dom"/>
</dbReference>
<dbReference type="PROSITE" id="PS50011">
    <property type="entry name" value="PROTEIN_KINASE_DOM"/>
    <property type="match status" value="1"/>
</dbReference>
<feature type="region of interest" description="Disordered" evidence="9">
    <location>
        <begin position="1"/>
        <end position="23"/>
    </location>
</feature>
<dbReference type="InterPro" id="IPR011009">
    <property type="entry name" value="Kinase-like_dom_sf"/>
</dbReference>
<sequence>MHADTMHQDDDAASRRELSLVPQQPPHIEGLVVDRLLGVGGRSSVWLVHRRNTGPSTVTWVGEDPPRTLALKVPLKVARSAPPLRSAQRELEAMLPLMHGHLVRPWGVGRTSAGQAGLLLQPFTAGSLAQLQRSVGVLSAGECVTALSPVAQALAHLHESGAAHGDVTAANVLLTPEGRPALGDLGDSILLGMDSVHGTPESDVQSLAAVAWRCLTGREPEDAERRAPLQSLVPEISDELTELLEAALSPSASQRPLAREFAADLYECATPSPLNILSAVDDHALTEVPTVLPGARLSSPEPGALKRMVRRLRKHVWGSPRRRIPKHRVLSRRA</sequence>
<keyword evidence="3" id="KW-0808">Transferase</keyword>
<proteinExistence type="predicted"/>
<dbReference type="GO" id="GO:0005524">
    <property type="term" value="F:ATP binding"/>
    <property type="evidence" value="ECO:0007669"/>
    <property type="project" value="UniProtKB-KW"/>
</dbReference>
<dbReference type="SUPFAM" id="SSF56112">
    <property type="entry name" value="Protein kinase-like (PK-like)"/>
    <property type="match status" value="1"/>
</dbReference>
<dbReference type="PANTHER" id="PTHR24361:SF433">
    <property type="entry name" value="PROTEIN KINASE DOMAIN-CONTAINING PROTEIN"/>
    <property type="match status" value="1"/>
</dbReference>
<dbReference type="InterPro" id="IPR053235">
    <property type="entry name" value="Ser_Thr_kinase"/>
</dbReference>
<protein>
    <recommendedName>
        <fullName evidence="1">non-specific serine/threonine protein kinase</fullName>
        <ecNumber evidence="1">2.7.11.1</ecNumber>
    </recommendedName>
</protein>
<dbReference type="Proteomes" id="UP000310458">
    <property type="component" value="Unassembled WGS sequence"/>
</dbReference>
<comment type="caution">
    <text evidence="11">The sequence shown here is derived from an EMBL/GenBank/DDBJ whole genome shotgun (WGS) entry which is preliminary data.</text>
</comment>
<dbReference type="GO" id="GO:0005737">
    <property type="term" value="C:cytoplasm"/>
    <property type="evidence" value="ECO:0007669"/>
    <property type="project" value="TreeGrafter"/>
</dbReference>
<accession>A0A5R9BA52</accession>
<dbReference type="GO" id="GO:0004674">
    <property type="term" value="F:protein serine/threonine kinase activity"/>
    <property type="evidence" value="ECO:0007669"/>
    <property type="project" value="UniProtKB-KW"/>
</dbReference>
<keyword evidence="5" id="KW-0418">Kinase</keyword>
<keyword evidence="2" id="KW-0723">Serine/threonine-protein kinase</keyword>
<dbReference type="Gene3D" id="1.10.510.10">
    <property type="entry name" value="Transferase(Phosphotransferase) domain 1"/>
    <property type="match status" value="1"/>
</dbReference>
<evidence type="ECO:0000256" key="1">
    <source>
        <dbReference type="ARBA" id="ARBA00012513"/>
    </source>
</evidence>
<dbReference type="RefSeq" id="WP_138253183.1">
    <property type="nucleotide sequence ID" value="NZ_VAVZ01000022.1"/>
</dbReference>
<feature type="domain" description="Protein kinase" evidence="10">
    <location>
        <begin position="31"/>
        <end position="267"/>
    </location>
</feature>
<evidence type="ECO:0000313" key="12">
    <source>
        <dbReference type="Proteomes" id="UP000310458"/>
    </source>
</evidence>
<evidence type="ECO:0000256" key="7">
    <source>
        <dbReference type="ARBA" id="ARBA00047899"/>
    </source>
</evidence>
<evidence type="ECO:0000256" key="5">
    <source>
        <dbReference type="ARBA" id="ARBA00022777"/>
    </source>
</evidence>
<dbReference type="Pfam" id="PF00069">
    <property type="entry name" value="Pkinase"/>
    <property type="match status" value="1"/>
</dbReference>
<keyword evidence="12" id="KW-1185">Reference proteome</keyword>
<evidence type="ECO:0000256" key="4">
    <source>
        <dbReference type="ARBA" id="ARBA00022741"/>
    </source>
</evidence>
<evidence type="ECO:0000313" key="11">
    <source>
        <dbReference type="EMBL" id="TLP96558.1"/>
    </source>
</evidence>
<reference evidence="11 12" key="1">
    <citation type="submission" date="2019-05" db="EMBL/GenBank/DDBJ databases">
        <title>Nesterenkonia sp. GY074 isolated from the Southern Atlantic Ocean.</title>
        <authorList>
            <person name="Zhang G."/>
        </authorList>
    </citation>
    <scope>NUCLEOTIDE SEQUENCE [LARGE SCALE GENOMIC DNA]</scope>
    <source>
        <strain evidence="11 12">GY074</strain>
    </source>
</reference>
<gene>
    <name evidence="11" type="ORF">FEF26_08880</name>
</gene>
<comment type="catalytic activity">
    <reaction evidence="7">
        <text>L-threonyl-[protein] + ATP = O-phospho-L-threonyl-[protein] + ADP + H(+)</text>
        <dbReference type="Rhea" id="RHEA:46608"/>
        <dbReference type="Rhea" id="RHEA-COMP:11060"/>
        <dbReference type="Rhea" id="RHEA-COMP:11605"/>
        <dbReference type="ChEBI" id="CHEBI:15378"/>
        <dbReference type="ChEBI" id="CHEBI:30013"/>
        <dbReference type="ChEBI" id="CHEBI:30616"/>
        <dbReference type="ChEBI" id="CHEBI:61977"/>
        <dbReference type="ChEBI" id="CHEBI:456216"/>
        <dbReference type="EC" id="2.7.11.1"/>
    </reaction>
</comment>